<feature type="transmembrane region" description="Helical" evidence="1">
    <location>
        <begin position="134"/>
        <end position="150"/>
    </location>
</feature>
<reference evidence="2 3" key="1">
    <citation type="submission" date="2024-02" db="EMBL/GenBank/DDBJ databases">
        <title>Seven novel Bacillus-like species.</title>
        <authorList>
            <person name="Liu G."/>
        </authorList>
    </citation>
    <scope>NUCLEOTIDE SEQUENCE [LARGE SCALE GENOMIC DNA]</scope>
    <source>
        <strain evidence="2 3">FJAT-52991</strain>
    </source>
</reference>
<feature type="transmembrane region" description="Helical" evidence="1">
    <location>
        <begin position="156"/>
        <end position="175"/>
    </location>
</feature>
<protein>
    <recommendedName>
        <fullName evidence="4">DUF2157 domain-containing protein</fullName>
    </recommendedName>
</protein>
<keyword evidence="1" id="KW-0472">Membrane</keyword>
<evidence type="ECO:0000313" key="3">
    <source>
        <dbReference type="Proteomes" id="UP001387364"/>
    </source>
</evidence>
<organism evidence="2 3">
    <name type="scientific">Bacillus kandeliae</name>
    <dbReference type="NCBI Taxonomy" id="3129297"/>
    <lineage>
        <taxon>Bacteria</taxon>
        <taxon>Bacillati</taxon>
        <taxon>Bacillota</taxon>
        <taxon>Bacilli</taxon>
        <taxon>Bacillales</taxon>
        <taxon>Bacillaceae</taxon>
        <taxon>Bacillus</taxon>
    </lineage>
</organism>
<sequence length="176" mass="20670">MDDKQKIIMKEILFWKENHMLPEQYCDYLLSLYSQGEEWDDSSVQTKQSQSFPLQSILVSLSILMISLFVLYFTEMSFSLQTAILVFFVVMLLGLGFYFSKKGLLFPIFYIVAAILLLVYSVELHEIMKGKRFFSLNFLLFVNCLLWWVAGRKLQLIYFTISAWLGFGVLIIFIFI</sequence>
<keyword evidence="1" id="KW-1133">Transmembrane helix</keyword>
<feature type="transmembrane region" description="Helical" evidence="1">
    <location>
        <begin position="52"/>
        <end position="73"/>
    </location>
</feature>
<name>A0ABZ2N3A8_9BACI</name>
<keyword evidence="3" id="KW-1185">Reference proteome</keyword>
<evidence type="ECO:0000256" key="1">
    <source>
        <dbReference type="SAM" id="Phobius"/>
    </source>
</evidence>
<dbReference type="RefSeq" id="WP_338750158.1">
    <property type="nucleotide sequence ID" value="NZ_CP147404.1"/>
</dbReference>
<keyword evidence="1" id="KW-0812">Transmembrane</keyword>
<gene>
    <name evidence="2" type="ORF">WDJ61_12430</name>
</gene>
<dbReference type="EMBL" id="CP147404">
    <property type="protein sequence ID" value="WXB92057.1"/>
    <property type="molecule type" value="Genomic_DNA"/>
</dbReference>
<evidence type="ECO:0000313" key="2">
    <source>
        <dbReference type="EMBL" id="WXB92057.1"/>
    </source>
</evidence>
<dbReference type="Proteomes" id="UP001387364">
    <property type="component" value="Chromosome"/>
</dbReference>
<evidence type="ECO:0008006" key="4">
    <source>
        <dbReference type="Google" id="ProtNLM"/>
    </source>
</evidence>
<feature type="transmembrane region" description="Helical" evidence="1">
    <location>
        <begin position="104"/>
        <end position="122"/>
    </location>
</feature>
<accession>A0ABZ2N3A8</accession>
<feature type="transmembrane region" description="Helical" evidence="1">
    <location>
        <begin position="80"/>
        <end position="98"/>
    </location>
</feature>
<proteinExistence type="predicted"/>